<protein>
    <submittedName>
        <fullName evidence="2">Uncharacterized protein</fullName>
    </submittedName>
</protein>
<dbReference type="Proteomes" id="UP001066276">
    <property type="component" value="Chromosome 6"/>
</dbReference>
<accession>A0AAV7QDT8</accession>
<feature type="compositionally biased region" description="Basic and acidic residues" evidence="1">
    <location>
        <begin position="1"/>
        <end position="10"/>
    </location>
</feature>
<gene>
    <name evidence="2" type="ORF">NDU88_004828</name>
</gene>
<evidence type="ECO:0000256" key="1">
    <source>
        <dbReference type="SAM" id="MobiDB-lite"/>
    </source>
</evidence>
<name>A0AAV7QDT8_PLEWA</name>
<keyword evidence="3" id="KW-1185">Reference proteome</keyword>
<evidence type="ECO:0000313" key="3">
    <source>
        <dbReference type="Proteomes" id="UP001066276"/>
    </source>
</evidence>
<dbReference type="EMBL" id="JANPWB010000010">
    <property type="protein sequence ID" value="KAJ1138443.1"/>
    <property type="molecule type" value="Genomic_DNA"/>
</dbReference>
<dbReference type="AlphaFoldDB" id="A0AAV7QDT8"/>
<organism evidence="2 3">
    <name type="scientific">Pleurodeles waltl</name>
    <name type="common">Iberian ribbed newt</name>
    <dbReference type="NCBI Taxonomy" id="8319"/>
    <lineage>
        <taxon>Eukaryota</taxon>
        <taxon>Metazoa</taxon>
        <taxon>Chordata</taxon>
        <taxon>Craniata</taxon>
        <taxon>Vertebrata</taxon>
        <taxon>Euteleostomi</taxon>
        <taxon>Amphibia</taxon>
        <taxon>Batrachia</taxon>
        <taxon>Caudata</taxon>
        <taxon>Salamandroidea</taxon>
        <taxon>Salamandridae</taxon>
        <taxon>Pleurodelinae</taxon>
        <taxon>Pleurodeles</taxon>
    </lineage>
</organism>
<comment type="caution">
    <text evidence="2">The sequence shown here is derived from an EMBL/GenBank/DDBJ whole genome shotgun (WGS) entry which is preliminary data.</text>
</comment>
<proteinExistence type="predicted"/>
<feature type="region of interest" description="Disordered" evidence="1">
    <location>
        <begin position="1"/>
        <end position="54"/>
    </location>
</feature>
<sequence length="74" mass="8469">MVPRRHDRENSHRRKIIGPGNPGPRHGSKKGGGTRVVASQQLRGSLTDGDRVERNVRSRRRNRVLRILRLRGLD</sequence>
<reference evidence="2" key="1">
    <citation type="journal article" date="2022" name="bioRxiv">
        <title>Sequencing and chromosome-scale assembly of the giantPleurodeles waltlgenome.</title>
        <authorList>
            <person name="Brown T."/>
            <person name="Elewa A."/>
            <person name="Iarovenko S."/>
            <person name="Subramanian E."/>
            <person name="Araus A.J."/>
            <person name="Petzold A."/>
            <person name="Susuki M."/>
            <person name="Suzuki K.-i.T."/>
            <person name="Hayashi T."/>
            <person name="Toyoda A."/>
            <person name="Oliveira C."/>
            <person name="Osipova E."/>
            <person name="Leigh N.D."/>
            <person name="Simon A."/>
            <person name="Yun M.H."/>
        </authorList>
    </citation>
    <scope>NUCLEOTIDE SEQUENCE</scope>
    <source>
        <strain evidence="2">20211129_DDA</strain>
        <tissue evidence="2">Liver</tissue>
    </source>
</reference>
<evidence type="ECO:0000313" key="2">
    <source>
        <dbReference type="EMBL" id="KAJ1138443.1"/>
    </source>
</evidence>